<gene>
    <name evidence="1" type="ORF">F3K02_09240</name>
</gene>
<organism evidence="1 2">
    <name type="scientific">Hydrogenophaga aromaticivorans</name>
    <dbReference type="NCBI Taxonomy" id="2610898"/>
    <lineage>
        <taxon>Bacteria</taxon>
        <taxon>Pseudomonadati</taxon>
        <taxon>Pseudomonadota</taxon>
        <taxon>Betaproteobacteria</taxon>
        <taxon>Burkholderiales</taxon>
        <taxon>Comamonadaceae</taxon>
        <taxon>Hydrogenophaga</taxon>
    </lineage>
</organism>
<proteinExistence type="predicted"/>
<name>A0A7Y8GWG5_9BURK</name>
<dbReference type="Proteomes" id="UP000545507">
    <property type="component" value="Unassembled WGS sequence"/>
</dbReference>
<accession>A0A7Y8GWG5</accession>
<dbReference type="EMBL" id="VYGV01000006">
    <property type="protein sequence ID" value="NWF45429.1"/>
    <property type="molecule type" value="Genomic_DNA"/>
</dbReference>
<sequence length="81" mass="9249">MKDRWTFQDEHKLQVLLKRKTETTERNMKPLVLIARLLDTDSTDEKLAESLAQYADALRDALEPFDSGVRCAAEKGARDAN</sequence>
<comment type="caution">
    <text evidence="1">The sequence shown here is derived from an EMBL/GenBank/DDBJ whole genome shotgun (WGS) entry which is preliminary data.</text>
</comment>
<evidence type="ECO:0000313" key="2">
    <source>
        <dbReference type="Proteomes" id="UP000545507"/>
    </source>
</evidence>
<dbReference type="AlphaFoldDB" id="A0A7Y8GWG5"/>
<evidence type="ECO:0000313" key="1">
    <source>
        <dbReference type="EMBL" id="NWF45429.1"/>
    </source>
</evidence>
<protein>
    <submittedName>
        <fullName evidence="1">Uncharacterized protein</fullName>
    </submittedName>
</protein>
<reference evidence="1 2" key="1">
    <citation type="submission" date="2019-09" db="EMBL/GenBank/DDBJ databases">
        <title>Hydrogenophaga aromatica sp. nov., isolated from a para-xylene-degrading enrichment culture.</title>
        <authorList>
            <person name="Tancsics A."/>
            <person name="Banerjee S."/>
        </authorList>
    </citation>
    <scope>NUCLEOTIDE SEQUENCE [LARGE SCALE GENOMIC DNA]</scope>
    <source>
        <strain evidence="1 2">D2P1</strain>
    </source>
</reference>
<dbReference type="RefSeq" id="WP_177135278.1">
    <property type="nucleotide sequence ID" value="NZ_VYGV01000006.1"/>
</dbReference>
<keyword evidence="2" id="KW-1185">Reference proteome</keyword>